<name>A0A3P5ZC26_BRACM</name>
<evidence type="ECO:0000313" key="1">
    <source>
        <dbReference type="EMBL" id="VDC77627.1"/>
    </source>
</evidence>
<gene>
    <name evidence="1" type="ORF">BRAA01T04129Z</name>
</gene>
<dbReference type="EMBL" id="LR031571">
    <property type="protein sequence ID" value="VDC77627.1"/>
    <property type="molecule type" value="Genomic_DNA"/>
</dbReference>
<accession>A0A3P5ZC26</accession>
<sequence>MLRSCFDQFHSPHHPLYSLSTVSFILRFFVTKFEAAISCICNHDVKKSLTQKSFDSLRKHSKTWPSLV</sequence>
<protein>
    <submittedName>
        <fullName evidence="1">Uncharacterized protein</fullName>
    </submittedName>
</protein>
<reference evidence="1" key="1">
    <citation type="submission" date="2018-11" db="EMBL/GenBank/DDBJ databases">
        <authorList>
            <consortium name="Genoscope - CEA"/>
            <person name="William W."/>
        </authorList>
    </citation>
    <scope>NUCLEOTIDE SEQUENCE</scope>
</reference>
<dbReference type="AlphaFoldDB" id="A0A3P5ZC26"/>
<organism evidence="1">
    <name type="scientific">Brassica campestris</name>
    <name type="common">Field mustard</name>
    <dbReference type="NCBI Taxonomy" id="3711"/>
    <lineage>
        <taxon>Eukaryota</taxon>
        <taxon>Viridiplantae</taxon>
        <taxon>Streptophyta</taxon>
        <taxon>Embryophyta</taxon>
        <taxon>Tracheophyta</taxon>
        <taxon>Spermatophyta</taxon>
        <taxon>Magnoliopsida</taxon>
        <taxon>eudicotyledons</taxon>
        <taxon>Gunneridae</taxon>
        <taxon>Pentapetalae</taxon>
        <taxon>rosids</taxon>
        <taxon>malvids</taxon>
        <taxon>Brassicales</taxon>
        <taxon>Brassicaceae</taxon>
        <taxon>Brassiceae</taxon>
        <taxon>Brassica</taxon>
    </lineage>
</organism>
<proteinExistence type="predicted"/>